<dbReference type="RefSeq" id="XP_009854314.1">
    <property type="nucleotide sequence ID" value="XM_009856012.1"/>
</dbReference>
<keyword evidence="1" id="KW-0812">Transmembrane</keyword>
<dbReference type="Proteomes" id="UP000008065">
    <property type="component" value="Unassembled WGS sequence"/>
</dbReference>
<sequence>MNLGPLFDSENVVLPPRGISSAPGIVILFTYLYSSMVFFTKRNLFSTFKFNLLVAKMCSHRRSTSWCESIGKNLTQETAVPRHGARSLTQILMAWEGTSDIVLQGAAPLKLHWHTSSSSPSATGKEGQLKATPLPTQSGFVLEVPLLVLQVSLLALGNRLAHTQHQRLHRDLQSSLLGY</sequence>
<feature type="transmembrane region" description="Helical" evidence="1">
    <location>
        <begin position="20"/>
        <end position="39"/>
    </location>
</feature>
<evidence type="ECO:0000313" key="2">
    <source>
        <dbReference type="EMBL" id="EGO54352.1"/>
    </source>
</evidence>
<dbReference type="KEGG" id="nte:NEUTE1DRAFT112864"/>
<evidence type="ECO:0000313" key="3">
    <source>
        <dbReference type="Proteomes" id="UP000008065"/>
    </source>
</evidence>
<dbReference type="VEuPathDB" id="FungiDB:NEUTE1DRAFT_112864"/>
<protein>
    <submittedName>
        <fullName evidence="2">Uncharacterized protein</fullName>
    </submittedName>
</protein>
<keyword evidence="1" id="KW-1133">Transmembrane helix</keyword>
<evidence type="ECO:0000256" key="1">
    <source>
        <dbReference type="SAM" id="Phobius"/>
    </source>
</evidence>
<name>F8MX81_NEUT8</name>
<keyword evidence="1" id="KW-0472">Membrane</keyword>
<organism evidence="2 3">
    <name type="scientific">Neurospora tetrasperma (strain FGSC 2508 / ATCC MYA-4615 / P0657)</name>
    <dbReference type="NCBI Taxonomy" id="510951"/>
    <lineage>
        <taxon>Eukaryota</taxon>
        <taxon>Fungi</taxon>
        <taxon>Dikarya</taxon>
        <taxon>Ascomycota</taxon>
        <taxon>Pezizomycotina</taxon>
        <taxon>Sordariomycetes</taxon>
        <taxon>Sordariomycetidae</taxon>
        <taxon>Sordariales</taxon>
        <taxon>Sordariaceae</taxon>
        <taxon>Neurospora</taxon>
    </lineage>
</organism>
<proteinExistence type="predicted"/>
<dbReference type="GeneID" id="20822644"/>
<reference evidence="3" key="1">
    <citation type="journal article" date="2011" name="Genetics">
        <title>Massive changes in genome architecture accompany the transition to self-fertility in the filamentous fungus Neurospora tetrasperma.</title>
        <authorList>
            <person name="Ellison C.E."/>
            <person name="Stajich J.E."/>
            <person name="Jacobson D.J."/>
            <person name="Natvig D.O."/>
            <person name="Lapidus A."/>
            <person name="Foster B."/>
            <person name="Aerts A."/>
            <person name="Riley R."/>
            <person name="Lindquist E.A."/>
            <person name="Grigoriev I.V."/>
            <person name="Taylor J.W."/>
        </authorList>
    </citation>
    <scope>NUCLEOTIDE SEQUENCE [LARGE SCALE GENOMIC DNA]</scope>
    <source>
        <strain evidence="3">FGSC 2508 / P0657</strain>
    </source>
</reference>
<dbReference type="HOGENOM" id="CLU_1503861_0_0_1"/>
<accession>F8MX81</accession>
<dbReference type="AlphaFoldDB" id="F8MX81"/>
<gene>
    <name evidence="2" type="ORF">NEUTE1DRAFT_112864</name>
</gene>
<dbReference type="EMBL" id="GL891307">
    <property type="protein sequence ID" value="EGO54352.1"/>
    <property type="molecule type" value="Genomic_DNA"/>
</dbReference>
<keyword evidence="3" id="KW-1185">Reference proteome</keyword>